<evidence type="ECO:0000313" key="5">
    <source>
        <dbReference type="EMBL" id="SDI21564.1"/>
    </source>
</evidence>
<dbReference type="SMART" id="SM00909">
    <property type="entry name" value="Germane"/>
    <property type="match status" value="1"/>
</dbReference>
<evidence type="ECO:0000256" key="2">
    <source>
        <dbReference type="SAM" id="Phobius"/>
    </source>
</evidence>
<dbReference type="Gene3D" id="3.40.630.40">
    <property type="entry name" value="Zn-dependent exopeptidases"/>
    <property type="match status" value="1"/>
</dbReference>
<proteinExistence type="predicted"/>
<dbReference type="Pfam" id="PF10646">
    <property type="entry name" value="Germane"/>
    <property type="match status" value="1"/>
</dbReference>
<organism evidence="5 6">
    <name type="scientific">Desulfosporosinus hippei DSM 8344</name>
    <dbReference type="NCBI Taxonomy" id="1121419"/>
    <lineage>
        <taxon>Bacteria</taxon>
        <taxon>Bacillati</taxon>
        <taxon>Bacillota</taxon>
        <taxon>Clostridia</taxon>
        <taxon>Eubacteriales</taxon>
        <taxon>Desulfitobacteriaceae</taxon>
        <taxon>Desulfosporosinus</taxon>
    </lineage>
</organism>
<evidence type="ECO:0000259" key="3">
    <source>
        <dbReference type="SMART" id="SM00646"/>
    </source>
</evidence>
<dbReference type="AlphaFoldDB" id="A0A1G8IRM7"/>
<dbReference type="InterPro" id="IPR050695">
    <property type="entry name" value="N-acetylmuramoyl_amidase_3"/>
</dbReference>
<dbReference type="STRING" id="1121419.SAMN05443529_12967"/>
<feature type="domain" description="MurNAc-LAA" evidence="3">
    <location>
        <begin position="119"/>
        <end position="229"/>
    </location>
</feature>
<dbReference type="SMART" id="SM00646">
    <property type="entry name" value="Ami_3"/>
    <property type="match status" value="1"/>
</dbReference>
<keyword evidence="6" id="KW-1185">Reference proteome</keyword>
<dbReference type="SUPFAM" id="SSF53187">
    <property type="entry name" value="Zn-dependent exopeptidases"/>
    <property type="match status" value="1"/>
</dbReference>
<dbReference type="PANTHER" id="PTHR30404:SF0">
    <property type="entry name" value="N-ACETYLMURAMOYL-L-ALANINE AMIDASE AMIC"/>
    <property type="match status" value="1"/>
</dbReference>
<feature type="transmembrane region" description="Helical" evidence="2">
    <location>
        <begin position="7"/>
        <end position="29"/>
    </location>
</feature>
<dbReference type="EMBL" id="FNCP01000029">
    <property type="protein sequence ID" value="SDI21564.1"/>
    <property type="molecule type" value="Genomic_DNA"/>
</dbReference>
<dbReference type="Pfam" id="PF01520">
    <property type="entry name" value="Amidase_3"/>
    <property type="match status" value="1"/>
</dbReference>
<keyword evidence="2" id="KW-0812">Transmembrane</keyword>
<keyword evidence="2" id="KW-0472">Membrane</keyword>
<dbReference type="GO" id="GO:0030288">
    <property type="term" value="C:outer membrane-bounded periplasmic space"/>
    <property type="evidence" value="ECO:0007669"/>
    <property type="project" value="TreeGrafter"/>
</dbReference>
<dbReference type="PANTHER" id="PTHR30404">
    <property type="entry name" value="N-ACETYLMURAMOYL-L-ALANINE AMIDASE"/>
    <property type="match status" value="1"/>
</dbReference>
<reference evidence="6" key="1">
    <citation type="submission" date="2016-10" db="EMBL/GenBank/DDBJ databases">
        <authorList>
            <person name="Varghese N."/>
            <person name="Submissions S."/>
        </authorList>
    </citation>
    <scope>NUCLEOTIDE SEQUENCE [LARGE SCALE GENOMIC DNA]</scope>
    <source>
        <strain evidence="6">DSM 8344</strain>
    </source>
</reference>
<evidence type="ECO:0000313" key="6">
    <source>
        <dbReference type="Proteomes" id="UP000198656"/>
    </source>
</evidence>
<evidence type="ECO:0000259" key="4">
    <source>
        <dbReference type="SMART" id="SM00909"/>
    </source>
</evidence>
<dbReference type="InterPro" id="IPR002508">
    <property type="entry name" value="MurNAc-LAA_cat"/>
</dbReference>
<feature type="domain" description="GerMN" evidence="4">
    <location>
        <begin position="292"/>
        <end position="380"/>
    </location>
</feature>
<protein>
    <submittedName>
        <fullName evidence="5">N-acetylmuramoyl-L-alanine amidase</fullName>
    </submittedName>
</protein>
<dbReference type="CDD" id="cd02696">
    <property type="entry name" value="MurNAc-LAA"/>
    <property type="match status" value="1"/>
</dbReference>
<dbReference type="GO" id="GO:0009253">
    <property type="term" value="P:peptidoglycan catabolic process"/>
    <property type="evidence" value="ECO:0007669"/>
    <property type="project" value="InterPro"/>
</dbReference>
<dbReference type="InterPro" id="IPR019606">
    <property type="entry name" value="GerMN"/>
</dbReference>
<dbReference type="OrthoDB" id="9772024at2"/>
<accession>A0A1G8IRM7</accession>
<dbReference type="Proteomes" id="UP000198656">
    <property type="component" value="Unassembled WGS sequence"/>
</dbReference>
<name>A0A1G8IRM7_9FIRM</name>
<keyword evidence="1" id="KW-0378">Hydrolase</keyword>
<dbReference type="GO" id="GO:0008745">
    <property type="term" value="F:N-acetylmuramoyl-L-alanine amidase activity"/>
    <property type="evidence" value="ECO:0007669"/>
    <property type="project" value="InterPro"/>
</dbReference>
<keyword evidence="2" id="KW-1133">Transmembrane helix</keyword>
<evidence type="ECO:0000256" key="1">
    <source>
        <dbReference type="ARBA" id="ARBA00022801"/>
    </source>
</evidence>
<gene>
    <name evidence="5" type="ORF">SAMN05443529_12967</name>
</gene>
<sequence>MFNRPMIVFIGKPFIITGIIALIILLMGAGTLKLTSVFSSNLKDKVIVIDPGHGGADPGAQNSGLKEKDINLDISLRLGKVLESKGCKVILTRETDKDYFLPGFVKGRMAKRAELNQRIQIASENNADLFISIHANSFPQRNSYGMETYYHLKSSSGKALAEVIHEQLNQVQPDNKRRAKAGDYYLINQAEMPSVIVEVGFISNARERKLLSSDDYRNQVANAIGTGVEKYFDAYPQGVRENLPTVAQEVPPMISENSYKLYFSDDNLDSLVPEIRHINRSEWSRLDLSQKTSLVMSKLIQGPVSSKLSPTIAPTTKLISVTTQNGLATINFSEEIRDDFAGGASGENMTIRSIIWSVTQIPGITGVRILVNGEFGDSIGGHILLDRTFTTQFGV</sequence>